<keyword evidence="3" id="KW-1185">Reference proteome</keyword>
<evidence type="ECO:0000313" key="2">
    <source>
        <dbReference type="EMBL" id="KZF21027.1"/>
    </source>
</evidence>
<feature type="compositionally biased region" description="Low complexity" evidence="1">
    <location>
        <begin position="150"/>
        <end position="169"/>
    </location>
</feature>
<proteinExistence type="predicted"/>
<dbReference type="GeneID" id="28896327"/>
<dbReference type="OrthoDB" id="5387413at2759"/>
<feature type="compositionally biased region" description="Basic and acidic residues" evidence="1">
    <location>
        <begin position="215"/>
        <end position="258"/>
    </location>
</feature>
<sequence length="258" mass="29271">MPYIQRQVGFDPVLNYTRPATAEERAAIKNFELHARRCTQCAYPYDTFRRGKSLCERGHAYAIDIAEYMYSKAGQAYSTTDREDGNQPVQVEIPSDCEVVRELLQAMSDGLRLRRSPKTAPAVTSYDQTYYVAPRPPPRRSATTVGATGVSASASRSPARSPAVSSSASQVKVTYAQVPEVKSPYISQSRRSTATTSSSNSIPTVMETYNRSSPSKRETVYYADKRDEPRRGSLYRRDLAERRERYKGYYDEQPRYYR</sequence>
<dbReference type="InParanoid" id="A0A165FIT7"/>
<dbReference type="AlphaFoldDB" id="A0A165FIT7"/>
<reference evidence="2 3" key="1">
    <citation type="journal article" date="2016" name="Fungal Biol.">
        <title>The genome of Xylona heveae provides a window into fungal endophytism.</title>
        <authorList>
            <person name="Gazis R."/>
            <person name="Kuo A."/>
            <person name="Riley R."/>
            <person name="LaButti K."/>
            <person name="Lipzen A."/>
            <person name="Lin J."/>
            <person name="Amirebrahimi M."/>
            <person name="Hesse C.N."/>
            <person name="Spatafora J.W."/>
            <person name="Henrissat B."/>
            <person name="Hainaut M."/>
            <person name="Grigoriev I.V."/>
            <person name="Hibbett D.S."/>
        </authorList>
    </citation>
    <scope>NUCLEOTIDE SEQUENCE [LARGE SCALE GENOMIC DNA]</scope>
    <source>
        <strain evidence="2 3">TC161</strain>
    </source>
</reference>
<feature type="compositionally biased region" description="Low complexity" evidence="1">
    <location>
        <begin position="187"/>
        <end position="201"/>
    </location>
</feature>
<dbReference type="Proteomes" id="UP000076632">
    <property type="component" value="Unassembled WGS sequence"/>
</dbReference>
<organism evidence="2 3">
    <name type="scientific">Xylona heveae (strain CBS 132557 / TC161)</name>
    <dbReference type="NCBI Taxonomy" id="1328760"/>
    <lineage>
        <taxon>Eukaryota</taxon>
        <taxon>Fungi</taxon>
        <taxon>Dikarya</taxon>
        <taxon>Ascomycota</taxon>
        <taxon>Pezizomycotina</taxon>
        <taxon>Xylonomycetes</taxon>
        <taxon>Xylonales</taxon>
        <taxon>Xylonaceae</taxon>
        <taxon>Xylona</taxon>
    </lineage>
</organism>
<dbReference type="EMBL" id="KV407461">
    <property type="protein sequence ID" value="KZF21027.1"/>
    <property type="molecule type" value="Genomic_DNA"/>
</dbReference>
<feature type="region of interest" description="Disordered" evidence="1">
    <location>
        <begin position="130"/>
        <end position="171"/>
    </location>
</feature>
<gene>
    <name evidence="2" type="ORF">L228DRAFT_239916</name>
</gene>
<protein>
    <submittedName>
        <fullName evidence="2">Uncharacterized protein</fullName>
    </submittedName>
</protein>
<name>A0A165FIT7_XYLHT</name>
<dbReference type="RefSeq" id="XP_018186582.1">
    <property type="nucleotide sequence ID" value="XM_018331190.1"/>
</dbReference>
<feature type="region of interest" description="Disordered" evidence="1">
    <location>
        <begin position="184"/>
        <end position="258"/>
    </location>
</feature>
<evidence type="ECO:0000313" key="3">
    <source>
        <dbReference type="Proteomes" id="UP000076632"/>
    </source>
</evidence>
<evidence type="ECO:0000256" key="1">
    <source>
        <dbReference type="SAM" id="MobiDB-lite"/>
    </source>
</evidence>
<accession>A0A165FIT7</accession>